<dbReference type="GO" id="GO:0005524">
    <property type="term" value="F:ATP binding"/>
    <property type="evidence" value="ECO:0007669"/>
    <property type="project" value="UniProtKB-KW"/>
</dbReference>
<evidence type="ECO:0000256" key="12">
    <source>
        <dbReference type="ARBA" id="ARBA00048108"/>
    </source>
</evidence>
<dbReference type="PANTHER" id="PTHR12196">
    <property type="entry name" value="DOMAIN OF UNKNOWN FUNCTION 71 DUF71 -CONTAINING PROTEIN"/>
    <property type="match status" value="1"/>
</dbReference>
<dbReference type="FunFam" id="3.30.1330.40:FF:000010">
    <property type="entry name" value="Diphthine--ammonia ligase"/>
    <property type="match status" value="1"/>
</dbReference>
<dbReference type="PANTHER" id="PTHR12196:SF2">
    <property type="entry name" value="DIPHTHINE--AMMONIA LIGASE"/>
    <property type="match status" value="1"/>
</dbReference>
<dbReference type="InterPro" id="IPR030662">
    <property type="entry name" value="DPH6/MJ0570"/>
</dbReference>
<dbReference type="Gene3D" id="3.90.1490.10">
    <property type="entry name" value="putative n-type atp pyrophosphatase, domain 2"/>
    <property type="match status" value="1"/>
</dbReference>
<dbReference type="NCBIfam" id="TIGR00290">
    <property type="entry name" value="MJ0570_dom"/>
    <property type="match status" value="1"/>
</dbReference>
<dbReference type="CDD" id="cd06156">
    <property type="entry name" value="eu_AANH_C_2"/>
    <property type="match status" value="1"/>
</dbReference>
<organism evidence="14 15">
    <name type="scientific">Chironomus riparius</name>
    <dbReference type="NCBI Taxonomy" id="315576"/>
    <lineage>
        <taxon>Eukaryota</taxon>
        <taxon>Metazoa</taxon>
        <taxon>Ecdysozoa</taxon>
        <taxon>Arthropoda</taxon>
        <taxon>Hexapoda</taxon>
        <taxon>Insecta</taxon>
        <taxon>Pterygota</taxon>
        <taxon>Neoptera</taxon>
        <taxon>Endopterygota</taxon>
        <taxon>Diptera</taxon>
        <taxon>Nematocera</taxon>
        <taxon>Chironomoidea</taxon>
        <taxon>Chironomidae</taxon>
        <taxon>Chironominae</taxon>
        <taxon>Chironomus</taxon>
    </lineage>
</organism>
<dbReference type="GO" id="GO:0017183">
    <property type="term" value="P:protein histidyl modification to diphthamide"/>
    <property type="evidence" value="ECO:0007669"/>
    <property type="project" value="TreeGrafter"/>
</dbReference>
<dbReference type="EMBL" id="OU895878">
    <property type="protein sequence ID" value="CAG9804033.1"/>
    <property type="molecule type" value="Genomic_DNA"/>
</dbReference>
<dbReference type="FunFam" id="3.40.50.620:FF:000069">
    <property type="entry name" value="diphthine--ammonia ligase"/>
    <property type="match status" value="1"/>
</dbReference>
<proteinExistence type="inferred from homology"/>
<evidence type="ECO:0000256" key="8">
    <source>
        <dbReference type="ARBA" id="ARBA00029814"/>
    </source>
</evidence>
<dbReference type="InterPro" id="IPR035959">
    <property type="entry name" value="RutC-like_sf"/>
</dbReference>
<keyword evidence="15" id="KW-1185">Reference proteome</keyword>
<evidence type="ECO:0000256" key="4">
    <source>
        <dbReference type="ARBA" id="ARBA00018426"/>
    </source>
</evidence>
<dbReference type="InterPro" id="IPR014729">
    <property type="entry name" value="Rossmann-like_a/b/a_fold"/>
</dbReference>
<evidence type="ECO:0000313" key="15">
    <source>
        <dbReference type="Proteomes" id="UP001153620"/>
    </source>
</evidence>
<evidence type="ECO:0000256" key="10">
    <source>
        <dbReference type="ARBA" id="ARBA00031552"/>
    </source>
</evidence>
<dbReference type="OrthoDB" id="686384at2759"/>
<dbReference type="InterPro" id="IPR006175">
    <property type="entry name" value="YjgF/YER057c/UK114"/>
</dbReference>
<dbReference type="Gene3D" id="3.30.1330.40">
    <property type="entry name" value="RutC-like"/>
    <property type="match status" value="2"/>
</dbReference>
<dbReference type="CDD" id="cd01994">
    <property type="entry name" value="AANH_PF0828-like"/>
    <property type="match status" value="1"/>
</dbReference>
<keyword evidence="7" id="KW-0067">ATP-binding</keyword>
<evidence type="ECO:0000256" key="9">
    <source>
        <dbReference type="ARBA" id="ARBA00031202"/>
    </source>
</evidence>
<comment type="pathway">
    <text evidence="1">Protein modification; peptidyl-diphthamide biosynthesis.</text>
</comment>
<dbReference type="GO" id="GO:0017178">
    <property type="term" value="F:diphthine-ammonia ligase activity"/>
    <property type="evidence" value="ECO:0007669"/>
    <property type="project" value="UniProtKB-EC"/>
</dbReference>
<dbReference type="FunFam" id="3.90.1490.10:FF:000001">
    <property type="entry name" value="Diphthine--ammonia ligase"/>
    <property type="match status" value="1"/>
</dbReference>
<dbReference type="Proteomes" id="UP001153620">
    <property type="component" value="Chromosome 2"/>
</dbReference>
<dbReference type="InterPro" id="IPR002761">
    <property type="entry name" value="Diphthami_syn_dom"/>
</dbReference>
<keyword evidence="5" id="KW-0436">Ligase</keyword>
<dbReference type="SUPFAM" id="SSF55298">
    <property type="entry name" value="YjgF-like"/>
    <property type="match status" value="2"/>
</dbReference>
<dbReference type="Pfam" id="PF01902">
    <property type="entry name" value="Diphthami_syn_2"/>
    <property type="match status" value="1"/>
</dbReference>
<evidence type="ECO:0000256" key="11">
    <source>
        <dbReference type="ARBA" id="ARBA00032849"/>
    </source>
</evidence>
<reference evidence="14" key="1">
    <citation type="submission" date="2022-01" db="EMBL/GenBank/DDBJ databases">
        <authorList>
            <person name="King R."/>
        </authorList>
    </citation>
    <scope>NUCLEOTIDE SEQUENCE</scope>
</reference>
<evidence type="ECO:0000256" key="2">
    <source>
        <dbReference type="ARBA" id="ARBA00008496"/>
    </source>
</evidence>
<dbReference type="AlphaFoldDB" id="A0A9N9RVF4"/>
<evidence type="ECO:0000256" key="6">
    <source>
        <dbReference type="ARBA" id="ARBA00022741"/>
    </source>
</evidence>
<evidence type="ECO:0000256" key="3">
    <source>
        <dbReference type="ARBA" id="ARBA00012089"/>
    </source>
</evidence>
<protein>
    <recommendedName>
        <fullName evidence="4">Diphthine--ammonia ligase</fullName>
        <ecNumber evidence="3">6.3.1.14</ecNumber>
    </recommendedName>
    <alternativeName>
        <fullName evidence="9">ATP-binding domain-containing protein 4</fullName>
    </alternativeName>
    <alternativeName>
        <fullName evidence="8">Diphthamide synthase</fullName>
    </alternativeName>
    <alternativeName>
        <fullName evidence="10">Diphthamide synthetase</fullName>
    </alternativeName>
    <alternativeName>
        <fullName evidence="11">Protein DPH6 homolog</fullName>
    </alternativeName>
</protein>
<dbReference type="Gene3D" id="3.40.50.620">
    <property type="entry name" value="HUPs"/>
    <property type="match status" value="1"/>
</dbReference>
<keyword evidence="6" id="KW-0547">Nucleotide-binding</keyword>
<gene>
    <name evidence="14" type="ORF">CHIRRI_LOCUS6928</name>
</gene>
<dbReference type="EC" id="6.3.1.14" evidence="3"/>
<reference evidence="14" key="2">
    <citation type="submission" date="2022-10" db="EMBL/GenBank/DDBJ databases">
        <authorList>
            <consortium name="ENA_rothamsted_submissions"/>
            <consortium name="culmorum"/>
            <person name="King R."/>
        </authorList>
    </citation>
    <scope>NUCLEOTIDE SEQUENCE</scope>
</reference>
<evidence type="ECO:0000256" key="1">
    <source>
        <dbReference type="ARBA" id="ARBA00005156"/>
    </source>
</evidence>
<dbReference type="Pfam" id="PF01042">
    <property type="entry name" value="Ribonuc_L-PSP"/>
    <property type="match status" value="1"/>
</dbReference>
<evidence type="ECO:0000313" key="14">
    <source>
        <dbReference type="EMBL" id="CAG9804033.1"/>
    </source>
</evidence>
<dbReference type="FunFam" id="3.30.1330.40:FF:000012">
    <property type="entry name" value="diphthine--ammonia ligase isoform X1"/>
    <property type="match status" value="1"/>
</dbReference>
<name>A0A9N9RVF4_9DIPT</name>
<sequence length="737" mass="83991">MRVVGLISGGKDSTFNMMNCQAEGHQIVALANLHPADKDELDSYMYQTVGHMGIEKFAEAMELPLYRKTTSGKTAQKGKNYEPLDSDDEVEDLYELLKEVKEKENVEAVAIGAIFSDYQRVRSENVCSRLKLQAFTYLWRRDQAELLQEMIDCHIDAIIIKVASLGLTPERHLGKSIRDMQVHLVKMHEKYGLNICGEGGEYETFTLDCPLFKKKIVIDDDQVVISSSDPVCTVGYINFTKIHLEPKLPSEFGNYVIKSSLDFISELNSSSYSDLSDPDLTDTELEFIEKGNFGKLCSSKSLPETFSKSLCSEEMRHCSIEDIPEVKFEYETEKLQNEAHLVSNSKGWHWISSIHGEGKTTYDGINDAMRRLDEIIQQNSIRLQDLCYITLYVRNIDDYEVLNDVYSAKLNFQNPPPRVCVETCLPEKCHVIMEAVAFKSGLNNVNEADYKRQSMHVQGISHWSPANIGPYSQSTSIGEITYISGQIGLIPGNMKIINGGIKNECKLTLRHINRIAKAMNSKGQLRDVVQGVCFLTHPNYISEARRQWERRSANAIMDYIVVPALPRKSLVEWQVWIHNYNNKFEYEETGCSINNQYVLSLRRRWNYENNCAAVICYVSTGQTTSSTKLTDMMEEWKQHHEELTKKLSQSHVLEVMKYVLNKIMQGYSVNNENIPGIHFRIFYQVTPSFPSLGNLIISSLTLFKESTKTARIAFTVIPACFLHNFGTFISICGVRHE</sequence>
<dbReference type="CDD" id="cd06155">
    <property type="entry name" value="eu_AANH_C_1"/>
    <property type="match status" value="1"/>
</dbReference>
<evidence type="ECO:0000256" key="7">
    <source>
        <dbReference type="ARBA" id="ARBA00022840"/>
    </source>
</evidence>
<evidence type="ECO:0000259" key="13">
    <source>
        <dbReference type="Pfam" id="PF01902"/>
    </source>
</evidence>
<evidence type="ECO:0000256" key="5">
    <source>
        <dbReference type="ARBA" id="ARBA00022598"/>
    </source>
</evidence>
<comment type="catalytic activity">
    <reaction evidence="12">
        <text>diphthine-[translation elongation factor 2] + NH4(+) + ATP = diphthamide-[translation elongation factor 2] + AMP + diphosphate + H(+)</text>
        <dbReference type="Rhea" id="RHEA:19753"/>
        <dbReference type="Rhea" id="RHEA-COMP:10172"/>
        <dbReference type="Rhea" id="RHEA-COMP:10174"/>
        <dbReference type="ChEBI" id="CHEBI:15378"/>
        <dbReference type="ChEBI" id="CHEBI:16692"/>
        <dbReference type="ChEBI" id="CHEBI:28938"/>
        <dbReference type="ChEBI" id="CHEBI:30616"/>
        <dbReference type="ChEBI" id="CHEBI:33019"/>
        <dbReference type="ChEBI" id="CHEBI:82696"/>
        <dbReference type="ChEBI" id="CHEBI:456215"/>
        <dbReference type="EC" id="6.3.1.14"/>
    </reaction>
</comment>
<comment type="similarity">
    <text evidence="2">Belongs to the Diphthine--ammonia ligase family.</text>
</comment>
<feature type="domain" description="Diphthamide synthase" evidence="13">
    <location>
        <begin position="1"/>
        <end position="222"/>
    </location>
</feature>
<dbReference type="SUPFAM" id="SSF52402">
    <property type="entry name" value="Adenine nucleotide alpha hydrolases-like"/>
    <property type="match status" value="1"/>
</dbReference>
<accession>A0A9N9RVF4</accession>